<dbReference type="Proteomes" id="UP000007735">
    <property type="component" value="Plasmid pSfHH103e"/>
</dbReference>
<geneLocation type="plasmid" evidence="2 3">
    <name>pSfHH103e</name>
</geneLocation>
<dbReference type="PATRIC" id="fig|380.5.peg.4962"/>
<dbReference type="RefSeq" id="WP_014331528.1">
    <property type="nucleotide sequence ID" value="NC_016815.1"/>
</dbReference>
<sequence>MKTDIGRFGCRFRPVEFLIRFYLVMALGTVVYLTFYGVFW</sequence>
<keyword evidence="1" id="KW-1133">Transmembrane helix</keyword>
<keyword evidence="1" id="KW-0472">Membrane</keyword>
<dbReference type="AlphaFoldDB" id="G9AFN8"/>
<dbReference type="EMBL" id="HE616899">
    <property type="protein sequence ID" value="CCE99870.1"/>
    <property type="molecule type" value="Genomic_DNA"/>
</dbReference>
<evidence type="ECO:0000256" key="1">
    <source>
        <dbReference type="SAM" id="Phobius"/>
    </source>
</evidence>
<proteinExistence type="predicted"/>
<name>G9AFN8_SINF1</name>
<reference evidence="2 3" key="1">
    <citation type="journal article" date="2012" name="J. Bacteriol.">
        <title>Genome sequence of the soybean symbiont Sinorhizobium fredii HH103.</title>
        <authorList>
            <person name="Weidner S."/>
            <person name="Becker A."/>
            <person name="Bonilla I."/>
            <person name="Jaenicke S."/>
            <person name="Lloret J."/>
            <person name="Margaret I."/>
            <person name="Puhler A."/>
            <person name="Ruiz-Sainz J.E."/>
            <person name="Schneiker-Bekel S."/>
            <person name="Szczepanowski R."/>
            <person name="Vinardell J.M."/>
            <person name="Zehner S."/>
            <person name="Gottfert M."/>
        </authorList>
    </citation>
    <scope>NUCLEOTIDE SEQUENCE [LARGE SCALE GENOMIC DNA]</scope>
    <source>
        <strain evidence="2 3">HH103</strain>
        <plasmid evidence="3">pSfHH103e</plasmid>
    </source>
</reference>
<protein>
    <submittedName>
        <fullName evidence="2">Uncharacterized protein</fullName>
    </submittedName>
</protein>
<evidence type="ECO:0000313" key="3">
    <source>
        <dbReference type="Proteomes" id="UP000007735"/>
    </source>
</evidence>
<organism evidence="2 3">
    <name type="scientific">Sinorhizobium fredii (strain HH103)</name>
    <dbReference type="NCBI Taxonomy" id="1117943"/>
    <lineage>
        <taxon>Bacteria</taxon>
        <taxon>Pseudomonadati</taxon>
        <taxon>Pseudomonadota</taxon>
        <taxon>Alphaproteobacteria</taxon>
        <taxon>Hyphomicrobiales</taxon>
        <taxon>Rhizobiaceae</taxon>
        <taxon>Sinorhizobium/Ensifer group</taxon>
        <taxon>Sinorhizobium</taxon>
    </lineage>
</organism>
<accession>G9AFN8</accession>
<dbReference type="HOGENOM" id="CLU_3295464_0_0_5"/>
<gene>
    <name evidence="2" type="ordered locus">SFHH103_05405</name>
</gene>
<feature type="transmembrane region" description="Helical" evidence="1">
    <location>
        <begin position="21"/>
        <end position="39"/>
    </location>
</feature>
<dbReference type="KEGG" id="sfh:SFHH103_05405"/>
<keyword evidence="2" id="KW-0614">Plasmid</keyword>
<evidence type="ECO:0000313" key="2">
    <source>
        <dbReference type="EMBL" id="CCE99870.1"/>
    </source>
</evidence>
<keyword evidence="1" id="KW-0812">Transmembrane</keyword>